<evidence type="ECO:0000313" key="5">
    <source>
        <dbReference type="Proteomes" id="UP000182057"/>
    </source>
</evidence>
<feature type="compositionally biased region" description="Basic and acidic residues" evidence="1">
    <location>
        <begin position="309"/>
        <end position="329"/>
    </location>
</feature>
<evidence type="ECO:0000313" key="4">
    <source>
        <dbReference type="EMBL" id="SCQ24204.1"/>
    </source>
</evidence>
<evidence type="ECO:0008006" key="6">
    <source>
        <dbReference type="Google" id="ProtNLM"/>
    </source>
</evidence>
<organism evidence="4 5">
    <name type="scientific">Tannerella forsythia</name>
    <name type="common">Bacteroides forsythus</name>
    <dbReference type="NCBI Taxonomy" id="28112"/>
    <lineage>
        <taxon>Bacteria</taxon>
        <taxon>Pseudomonadati</taxon>
        <taxon>Bacteroidota</taxon>
        <taxon>Bacteroidia</taxon>
        <taxon>Bacteroidales</taxon>
        <taxon>Tannerellaceae</taxon>
        <taxon>Tannerella</taxon>
    </lineage>
</organism>
<feature type="chain" id="PRO_5008922780" description="Cell wall anchor protein" evidence="3">
    <location>
        <begin position="26"/>
        <end position="346"/>
    </location>
</feature>
<evidence type="ECO:0000256" key="3">
    <source>
        <dbReference type="SAM" id="SignalP"/>
    </source>
</evidence>
<reference evidence="4 5" key="1">
    <citation type="submission" date="2016-09" db="EMBL/GenBank/DDBJ databases">
        <authorList>
            <person name="Capua I."/>
            <person name="De Benedictis P."/>
            <person name="Joannis T."/>
            <person name="Lombin L.H."/>
            <person name="Cattoli G."/>
        </authorList>
    </citation>
    <scope>NUCLEOTIDE SEQUENCE [LARGE SCALE GENOMIC DNA]</scope>
    <source>
        <strain evidence="4 5">UB20</strain>
    </source>
</reference>
<keyword evidence="2" id="KW-0472">Membrane</keyword>
<feature type="transmembrane region" description="Helical" evidence="2">
    <location>
        <begin position="157"/>
        <end position="178"/>
    </location>
</feature>
<evidence type="ECO:0000256" key="2">
    <source>
        <dbReference type="SAM" id="Phobius"/>
    </source>
</evidence>
<keyword evidence="3" id="KW-0732">Signal</keyword>
<protein>
    <recommendedName>
        <fullName evidence="6">Cell wall anchor protein</fullName>
    </recommendedName>
</protein>
<feature type="region of interest" description="Disordered" evidence="1">
    <location>
        <begin position="304"/>
        <end position="346"/>
    </location>
</feature>
<keyword evidence="2" id="KW-1133">Transmembrane helix</keyword>
<proteinExistence type="predicted"/>
<keyword evidence="2" id="KW-0812">Transmembrane</keyword>
<feature type="signal peptide" evidence="3">
    <location>
        <begin position="1"/>
        <end position="25"/>
    </location>
</feature>
<dbReference type="Proteomes" id="UP000182057">
    <property type="component" value="Unassembled WGS sequence"/>
</dbReference>
<gene>
    <name evidence="4" type="ORF">TFUB20_02362</name>
</gene>
<name>A0A1D3UVD4_TANFO</name>
<feature type="compositionally biased region" description="Polar residues" evidence="1">
    <location>
        <begin position="330"/>
        <end position="340"/>
    </location>
</feature>
<evidence type="ECO:0000256" key="1">
    <source>
        <dbReference type="SAM" id="MobiDB-lite"/>
    </source>
</evidence>
<sequence length="346" mass="39662" precursor="true">MKLRKNKFRLLLFAFTIASSIGIQAQQTLISVKLDTADILIGEQTTLNLTITTDKDRQVICPIPTDVLMPGVEVLSTSPADSTVLDNRLVIKQNILITSFDSALYLLPPLIVIDQGDTISSNQVALKVSTIPVDTDNPEEFYDIKDVWKPPFVLADYYPWIFGILFGLFAICVIGYFVQRYRNRKTLIPLKKEEPKLPPYEQAIRELNEIKGQKLWQQGLNKEYHTLVTDTLRRYISRRYRVNAMEKTSEEILHIIEQENDAHSVYETLKQILHLADFVKFAKLHPLPDENDLSMMNAYLFVNQTKPTEVPKPEEEEKTSGDRSSDNDRITSSLKTIEVTSNEEKQ</sequence>
<dbReference type="AlphaFoldDB" id="A0A1D3UVD4"/>
<dbReference type="RefSeq" id="WP_074450209.1">
    <property type="nucleotide sequence ID" value="NZ_FMMM01000078.1"/>
</dbReference>
<accession>A0A1D3UVD4</accession>
<dbReference type="OrthoDB" id="9807384at2"/>
<dbReference type="EMBL" id="FMMM01000078">
    <property type="protein sequence ID" value="SCQ24204.1"/>
    <property type="molecule type" value="Genomic_DNA"/>
</dbReference>